<accession>A0A2H4UV33</accession>
<dbReference type="Proteomes" id="UP000240325">
    <property type="component" value="Segment"/>
</dbReference>
<organism evidence="1">
    <name type="scientific">Bodo saltans virus</name>
    <dbReference type="NCBI Taxonomy" id="2024608"/>
    <lineage>
        <taxon>Viruses</taxon>
        <taxon>Varidnaviria</taxon>
        <taxon>Bamfordvirae</taxon>
        <taxon>Nucleocytoviricota</taxon>
        <taxon>Megaviricetes</taxon>
        <taxon>Imitervirales</taxon>
        <taxon>Mimiviridae</taxon>
        <taxon>Klosneuvirinae</taxon>
        <taxon>Theiavirus</taxon>
        <taxon>Theiavirus salishense</taxon>
    </lineage>
</organism>
<dbReference type="EMBL" id="MF782455">
    <property type="protein sequence ID" value="ATZ80716.1"/>
    <property type="molecule type" value="Genomic_DNA"/>
</dbReference>
<keyword evidence="2" id="KW-1185">Reference proteome</keyword>
<protein>
    <submittedName>
        <fullName evidence="1">Uncharacterized protein</fullName>
    </submittedName>
</protein>
<reference evidence="1" key="1">
    <citation type="journal article" date="2017" name="Elife">
        <title>The kinetoplastid-infecting Bodo saltans virus (BsV), a window into the most abundant giant viruses in the sea.</title>
        <authorList>
            <person name="Deeg C.M."/>
            <person name="Chow C.-E.T."/>
            <person name="Suttle C.A."/>
        </authorList>
    </citation>
    <scope>NUCLEOTIDE SEQUENCE</scope>
    <source>
        <strain evidence="1">NG1</strain>
    </source>
</reference>
<sequence length="155" mass="18872">MTLELIRYFIIDTILYEQSMQSAYLKREMFLHHKKYELFTYQYLSLTKYAIEHNDSINGYQYQANIIKKASLESGYEPFKIVDASLSYVTDFYANYKFNDSDEKFFKEVQLTGLFPKNEDKYRKFFENIFDFEKLKTYLENPPMICNYTTIRWNK</sequence>
<evidence type="ECO:0000313" key="2">
    <source>
        <dbReference type="Proteomes" id="UP000240325"/>
    </source>
</evidence>
<evidence type="ECO:0000313" key="1">
    <source>
        <dbReference type="EMBL" id="ATZ80716.1"/>
    </source>
</evidence>
<proteinExistence type="predicted"/>
<name>A0A2H4UV33_9VIRU</name>
<gene>
    <name evidence="1" type="ORF">BMW23_0670</name>
</gene>